<dbReference type="EMBL" id="CP113117">
    <property type="protein sequence ID" value="WAD01676.1"/>
    <property type="molecule type" value="Genomic_DNA"/>
</dbReference>
<dbReference type="Proteomes" id="UP000676478">
    <property type="component" value="Unassembled WGS sequence"/>
</dbReference>
<dbReference type="InterPro" id="IPR009526">
    <property type="entry name" value="DUF1146"/>
</dbReference>
<evidence type="ECO:0000313" key="3">
    <source>
        <dbReference type="EMBL" id="PBQ23275.1"/>
    </source>
</evidence>
<dbReference type="NCBIfam" id="TIGR02327">
    <property type="entry name" value="int_mem_ywzB"/>
    <property type="match status" value="1"/>
</dbReference>
<reference evidence="2" key="4">
    <citation type="submission" date="2022-09" db="EMBL/GenBank/DDBJ databases">
        <title>Genome-inferred correspondence between phylogeny and metabolic traits in the wild Drosophila gut microbiome.</title>
        <authorList>
            <person name="Bueno E."/>
            <person name="Blow F."/>
            <person name="Douglas A.E."/>
        </authorList>
    </citation>
    <scope>NUCLEOTIDE SEQUENCE</scope>
    <source>
        <strain evidence="2">Dm-2019-70</strain>
    </source>
</reference>
<feature type="transmembrane region" description="Helical" evidence="1">
    <location>
        <begin position="43"/>
        <end position="65"/>
    </location>
</feature>
<reference evidence="5" key="5">
    <citation type="submission" date="2022-11" db="EMBL/GenBank/DDBJ databases">
        <title>Whole genome sequence of Levilactobacillus brevis SMB091.</title>
        <authorList>
            <person name="Kim J.-M."/>
            <person name="Kim O.-C."/>
            <person name="Choi Y.H."/>
            <person name="Han N.S."/>
            <person name="Hurh B."/>
        </authorList>
    </citation>
    <scope>NUCLEOTIDE SEQUENCE</scope>
    <source>
        <strain evidence="5">SMB091</strain>
    </source>
</reference>
<dbReference type="EMBL" id="CP031198">
    <property type="protein sequence ID" value="QCZ52814.1"/>
    <property type="molecule type" value="Genomic_DNA"/>
</dbReference>
<dbReference type="Proteomes" id="UP001164768">
    <property type="component" value="Chromosome"/>
</dbReference>
<dbReference type="Pfam" id="PF06612">
    <property type="entry name" value="DUF1146"/>
    <property type="match status" value="1"/>
</dbReference>
<keyword evidence="1" id="KW-1133">Transmembrane helix</keyword>
<evidence type="ECO:0000313" key="2">
    <source>
        <dbReference type="EMBL" id="MBS1010873.1"/>
    </source>
</evidence>
<evidence type="ECO:0000313" key="7">
    <source>
        <dbReference type="Proteomes" id="UP000307074"/>
    </source>
</evidence>
<sequence length="76" mass="8676">MRLVGLQGILTIISHLFFIALAFWAISALHIERLMTFYPRQSRVLIVMLAVAVGFGCSSFFLDFINNVRNLGYLLR</sequence>
<organism evidence="3 6">
    <name type="scientific">Levilactobacillus brevis</name>
    <name type="common">Lactobacillus brevis</name>
    <dbReference type="NCBI Taxonomy" id="1580"/>
    <lineage>
        <taxon>Bacteria</taxon>
        <taxon>Bacillati</taxon>
        <taxon>Bacillota</taxon>
        <taxon>Bacilli</taxon>
        <taxon>Lactobacillales</taxon>
        <taxon>Lactobacillaceae</taxon>
        <taxon>Levilactobacillus</taxon>
    </lineage>
</organism>
<feature type="transmembrane region" description="Helical" evidence="1">
    <location>
        <begin position="12"/>
        <end position="31"/>
    </location>
</feature>
<dbReference type="OMA" id="YFVCIAL"/>
<dbReference type="Proteomes" id="UP000217918">
    <property type="component" value="Unassembled WGS sequence"/>
</dbReference>
<protein>
    <submittedName>
        <fullName evidence="2">DUF1146 domain-containing protein</fullName>
    </submittedName>
    <submittedName>
        <fullName evidence="5">DUF1146 family protein</fullName>
    </submittedName>
    <submittedName>
        <fullName evidence="4">Putative membrane protein</fullName>
    </submittedName>
</protein>
<reference evidence="3 6" key="1">
    <citation type="submission" date="2017-09" db="EMBL/GenBank/DDBJ databases">
        <title>Genome sequence of Lactobacillus brevis D7.</title>
        <authorList>
            <person name="Kwon M.-S."/>
            <person name="Lim S.K."/>
            <person name="Choi H.-J."/>
        </authorList>
    </citation>
    <scope>NUCLEOTIDE SEQUENCE [LARGE SCALE GENOMIC DNA]</scope>
    <source>
        <strain evidence="3 6">D7</strain>
    </source>
</reference>
<dbReference type="RefSeq" id="WP_011668146.1">
    <property type="nucleotide sequence ID" value="NZ_BBOW01000072.1"/>
</dbReference>
<accession>A0A0C1PUZ2</accession>
<gene>
    <name evidence="3" type="ORF">CNR29_04275</name>
    <name evidence="2" type="ORF">JK167_08535</name>
    <name evidence="5" type="ORF">ORR04_00160</name>
    <name evidence="4" type="ORF">UCCLBBS449_0850</name>
</gene>
<reference evidence="4 7" key="2">
    <citation type="submission" date="2018-07" db="EMBL/GenBank/DDBJ databases">
        <authorList>
            <person name="Feyereisen M."/>
        </authorList>
    </citation>
    <scope>NUCLEOTIDE SEQUENCE [LARGE SCALE GENOMIC DNA]</scope>
    <source>
        <strain evidence="4 7">UCCLBBS449</strain>
    </source>
</reference>
<dbReference type="OrthoDB" id="1651016at2"/>
<proteinExistence type="predicted"/>
<evidence type="ECO:0000313" key="6">
    <source>
        <dbReference type="Proteomes" id="UP000217918"/>
    </source>
</evidence>
<evidence type="ECO:0000256" key="1">
    <source>
        <dbReference type="SAM" id="Phobius"/>
    </source>
</evidence>
<reference evidence="2" key="3">
    <citation type="submission" date="2020-12" db="EMBL/GenBank/DDBJ databases">
        <authorList>
            <person name="Mcmullen J.G."/>
        </authorList>
    </citation>
    <scope>NUCLEOTIDE SEQUENCE</scope>
    <source>
        <strain evidence="2">Dm-2019-70</strain>
    </source>
</reference>
<dbReference type="GeneID" id="56992575"/>
<evidence type="ECO:0000313" key="4">
    <source>
        <dbReference type="EMBL" id="QCZ52814.1"/>
    </source>
</evidence>
<dbReference type="EMBL" id="NVYO01000001">
    <property type="protein sequence ID" value="PBQ23275.1"/>
    <property type="molecule type" value="Genomic_DNA"/>
</dbReference>
<evidence type="ECO:0000313" key="5">
    <source>
        <dbReference type="EMBL" id="WAD01676.1"/>
    </source>
</evidence>
<keyword evidence="1" id="KW-0812">Transmembrane</keyword>
<dbReference type="AlphaFoldDB" id="A0A0C1PUZ2"/>
<dbReference type="EMBL" id="JAERKF010000009">
    <property type="protein sequence ID" value="MBS1010873.1"/>
    <property type="molecule type" value="Genomic_DNA"/>
</dbReference>
<dbReference type="Proteomes" id="UP000307074">
    <property type="component" value="Chromosome"/>
</dbReference>
<keyword evidence="1" id="KW-0472">Membrane</keyword>
<name>A0A0C1PUZ2_LEVBR</name>